<organism evidence="2 3">
    <name type="scientific">Olea europaea subsp. europaea</name>
    <dbReference type="NCBI Taxonomy" id="158383"/>
    <lineage>
        <taxon>Eukaryota</taxon>
        <taxon>Viridiplantae</taxon>
        <taxon>Streptophyta</taxon>
        <taxon>Embryophyta</taxon>
        <taxon>Tracheophyta</taxon>
        <taxon>Spermatophyta</taxon>
        <taxon>Magnoliopsida</taxon>
        <taxon>eudicotyledons</taxon>
        <taxon>Gunneridae</taxon>
        <taxon>Pentapetalae</taxon>
        <taxon>asterids</taxon>
        <taxon>lamiids</taxon>
        <taxon>Lamiales</taxon>
        <taxon>Oleaceae</taxon>
        <taxon>Oleeae</taxon>
        <taxon>Olea</taxon>
    </lineage>
</organism>
<dbReference type="OrthoDB" id="1897643at2759"/>
<feature type="transmembrane region" description="Helical" evidence="1">
    <location>
        <begin position="290"/>
        <end position="309"/>
    </location>
</feature>
<feature type="transmembrane region" description="Helical" evidence="1">
    <location>
        <begin position="315"/>
        <end position="335"/>
    </location>
</feature>
<keyword evidence="3" id="KW-1185">Reference proteome</keyword>
<accession>A0A8S0R0Y1</accession>
<dbReference type="EMBL" id="CACTIH010002041">
    <property type="protein sequence ID" value="CAA2972163.1"/>
    <property type="molecule type" value="Genomic_DNA"/>
</dbReference>
<evidence type="ECO:0000313" key="3">
    <source>
        <dbReference type="Proteomes" id="UP000594638"/>
    </source>
</evidence>
<evidence type="ECO:0000313" key="2">
    <source>
        <dbReference type="EMBL" id="CAA2972163.1"/>
    </source>
</evidence>
<reference evidence="2 3" key="1">
    <citation type="submission" date="2019-12" db="EMBL/GenBank/DDBJ databases">
        <authorList>
            <person name="Alioto T."/>
            <person name="Alioto T."/>
            <person name="Gomez Garrido J."/>
        </authorList>
    </citation>
    <scope>NUCLEOTIDE SEQUENCE [LARGE SCALE GENOMIC DNA]</scope>
</reference>
<dbReference type="Pfam" id="PF14476">
    <property type="entry name" value="Chloroplast_duf"/>
    <property type="match status" value="1"/>
</dbReference>
<name>A0A8S0R0Y1_OLEEU</name>
<evidence type="ECO:0000256" key="1">
    <source>
        <dbReference type="SAM" id="Phobius"/>
    </source>
</evidence>
<dbReference type="PANTHER" id="PTHR33358:SF12">
    <property type="entry name" value="F-BOX PROTEIN WITH A DOMAIN PROTEIN"/>
    <property type="match status" value="1"/>
</dbReference>
<dbReference type="Proteomes" id="UP000594638">
    <property type="component" value="Unassembled WGS sequence"/>
</dbReference>
<dbReference type="AlphaFoldDB" id="A0A8S0R0Y1"/>
<dbReference type="InterPro" id="IPR027949">
    <property type="entry name" value="Chloroplast_duf"/>
</dbReference>
<dbReference type="PANTHER" id="PTHR33358">
    <property type="entry name" value="F-BOX PROTEIN WITH A DOMAIN PROTEIN"/>
    <property type="match status" value="1"/>
</dbReference>
<keyword evidence="1" id="KW-1133">Transmembrane helix</keyword>
<feature type="transmembrane region" description="Helical" evidence="1">
    <location>
        <begin position="110"/>
        <end position="134"/>
    </location>
</feature>
<evidence type="ECO:0008006" key="4">
    <source>
        <dbReference type="Google" id="ProtNLM"/>
    </source>
</evidence>
<dbReference type="Gramene" id="OE9A119984T1">
    <property type="protein sequence ID" value="OE9A119984C1"/>
    <property type="gene ID" value="OE9A119984"/>
</dbReference>
<sequence length="367" mass="40096">MASLQTSSSSSSSSWSRKGRIIRATINVQRRLTNISLPGLKTKGMAEKLDLHNCTDRKRSPIDVNMLKRSDNNGHDPLVMAKLYAILEAIADRVEMHKNIGEQRNNWDSLLLTSINALTLSAAAMAGIAATSVIGGAAPVAALKLSSTIMYLSAIGMLSIMNKIQPSQLAEEQRNATRLLKQLHNQIQKIIAMGNPTTSDVKEMMEKVLALEKAYPLPLLGAMLEKFPENVEPAVWWPEQRRRQTKGLDGKKGWNGMLEEEMREISCAIRNKDEVDYLRLGGKASKLNKFLAIGGLVLTGLAALGSAFVGSPNHGSWEVVLGVVAGALASVVNTIEHGGQVGMVFEMYRRNAGFFKLMEESIESNLI</sequence>
<keyword evidence="1" id="KW-0812">Transmembrane</keyword>
<proteinExistence type="predicted"/>
<protein>
    <recommendedName>
        <fullName evidence="4">F-box protein</fullName>
    </recommendedName>
</protein>
<gene>
    <name evidence="2" type="ORF">OLEA9_A119984</name>
</gene>
<keyword evidence="1" id="KW-0472">Membrane</keyword>
<comment type="caution">
    <text evidence="2">The sequence shown here is derived from an EMBL/GenBank/DDBJ whole genome shotgun (WGS) entry which is preliminary data.</text>
</comment>
<feature type="transmembrane region" description="Helical" evidence="1">
    <location>
        <begin position="140"/>
        <end position="160"/>
    </location>
</feature>